<dbReference type="PROSITE" id="PS51480">
    <property type="entry name" value="DHAL"/>
    <property type="match status" value="1"/>
</dbReference>
<dbReference type="OrthoDB" id="9760324at2"/>
<dbReference type="HOGENOM" id="CLU_017496_0_1_11"/>
<dbReference type="Proteomes" id="UP000000844">
    <property type="component" value="Chromosome"/>
</dbReference>
<dbReference type="GO" id="GO:0006071">
    <property type="term" value="P:glycerol metabolic process"/>
    <property type="evidence" value="ECO:0007669"/>
    <property type="project" value="InterPro"/>
</dbReference>
<dbReference type="GO" id="GO:0004371">
    <property type="term" value="F:glycerone kinase activity"/>
    <property type="evidence" value="ECO:0007669"/>
    <property type="project" value="InterPro"/>
</dbReference>
<dbReference type="InterPro" id="IPR048394">
    <property type="entry name" value="FakA-like_M"/>
</dbReference>
<dbReference type="InterPro" id="IPR033470">
    <property type="entry name" value="FakA-like_C"/>
</dbReference>
<gene>
    <name evidence="2" type="ordered locus">Snas_2115</name>
</gene>
<dbReference type="Pfam" id="PF02734">
    <property type="entry name" value="Dak2"/>
    <property type="match status" value="1"/>
</dbReference>
<sequence>MDVVLVRRWYRSSLETLTLHRRTVDALNVFPVPDGDTGTNLVATLTAACEALDELGDNASLPEVTHRAARGALLGARGNSGVILAQMLRGLADTWGVDTVDSRGLAAGLRQACHAANDAVAAPAEGTILTVARAAAEAAENHANTPLPQACEAISRAAAAAVSATVDQLPALARAGVVDAGGLGLALMLDVLVAVTGGTTTGAALRAADTASRTARLRTAVQVPRESGSEEYAYEVQYLLDAETDAVDRLRTILSGLGDSLVIVGAASAEPGSGSAAAELRTWNVHVHVNDIGAAIEAGIESGRVYRLSVTRFADQVAAGGEVAVESPSGQRGVVVIAEGSGLAQVLRGEGALPVSGGRPSTQEVLGACRSSGGSDVIVLADESSHAVAESAAALARADGFRVAVIPTRSPVQALAALAVRDPGRRFDDDVIAMAEAAGGCRHAEVTIAARDALTSVGKCERGDFLGLADGDVVLIGADLEKLLIELTGRLCSAGAELLTIVAGSGLESQVLDNVAANLTRQWPLVDVQCLDGGQSRHLVLIGAE</sequence>
<dbReference type="Pfam" id="PF13684">
    <property type="entry name" value="FakA-like_C"/>
    <property type="match status" value="1"/>
</dbReference>
<accession>D3Q0S3</accession>
<dbReference type="RefSeq" id="WP_013017380.1">
    <property type="nucleotide sequence ID" value="NC_013947.1"/>
</dbReference>
<proteinExistence type="predicted"/>
<name>D3Q0S3_STANL</name>
<evidence type="ECO:0000259" key="1">
    <source>
        <dbReference type="PROSITE" id="PS51480"/>
    </source>
</evidence>
<dbReference type="Gene3D" id="1.25.40.340">
    <property type="match status" value="1"/>
</dbReference>
<dbReference type="Pfam" id="PF21645">
    <property type="entry name" value="FakA-like_M"/>
    <property type="match status" value="1"/>
</dbReference>
<dbReference type="eggNOG" id="COG1461">
    <property type="taxonomic scope" value="Bacteria"/>
</dbReference>
<dbReference type="NCBIfam" id="TIGR03599">
    <property type="entry name" value="YloV"/>
    <property type="match status" value="1"/>
</dbReference>
<dbReference type="InterPro" id="IPR050270">
    <property type="entry name" value="DegV_domain_contain"/>
</dbReference>
<dbReference type="STRING" id="446470.Snas_2115"/>
<dbReference type="InterPro" id="IPR004007">
    <property type="entry name" value="DhaL_dom"/>
</dbReference>
<reference evidence="2 3" key="1">
    <citation type="journal article" date="2009" name="Stand. Genomic Sci.">
        <title>Complete genome sequence of Stackebrandtia nassauensis type strain (LLR-40K-21).</title>
        <authorList>
            <person name="Munk C."/>
            <person name="Lapidus A."/>
            <person name="Copeland A."/>
            <person name="Jando M."/>
            <person name="Mayilraj S."/>
            <person name="Glavina Del Rio T."/>
            <person name="Nolan M."/>
            <person name="Chen F."/>
            <person name="Lucas S."/>
            <person name="Tice H."/>
            <person name="Cheng J.F."/>
            <person name="Han C."/>
            <person name="Detter J.C."/>
            <person name="Bruce D."/>
            <person name="Goodwin L."/>
            <person name="Chain P."/>
            <person name="Pitluck S."/>
            <person name="Goker M."/>
            <person name="Ovchinikova G."/>
            <person name="Pati A."/>
            <person name="Ivanova N."/>
            <person name="Mavromatis K."/>
            <person name="Chen A."/>
            <person name="Palaniappan K."/>
            <person name="Land M."/>
            <person name="Hauser L."/>
            <person name="Chang Y.J."/>
            <person name="Jeffries C.D."/>
            <person name="Bristow J."/>
            <person name="Eisen J.A."/>
            <person name="Markowitz V."/>
            <person name="Hugenholtz P."/>
            <person name="Kyrpides N.C."/>
            <person name="Klenk H.P."/>
        </authorList>
    </citation>
    <scope>NUCLEOTIDE SEQUENCE [LARGE SCALE GENOMIC DNA]</scope>
    <source>
        <strain evidence="3">DSM 44728 / CIP 108903 / NRRL B-16338 / NBRC 102104 / LLR-40K-21</strain>
    </source>
</reference>
<dbReference type="AlphaFoldDB" id="D3Q0S3"/>
<evidence type="ECO:0000313" key="2">
    <source>
        <dbReference type="EMBL" id="ADD41809.1"/>
    </source>
</evidence>
<dbReference type="SMART" id="SM01121">
    <property type="entry name" value="Dak1_2"/>
    <property type="match status" value="1"/>
</dbReference>
<feature type="domain" description="DhaL" evidence="1">
    <location>
        <begin position="4"/>
        <end position="194"/>
    </location>
</feature>
<dbReference type="SUPFAM" id="SSF101473">
    <property type="entry name" value="DhaL-like"/>
    <property type="match status" value="1"/>
</dbReference>
<dbReference type="SMART" id="SM01120">
    <property type="entry name" value="Dak2"/>
    <property type="match status" value="1"/>
</dbReference>
<dbReference type="PANTHER" id="PTHR33434">
    <property type="entry name" value="DEGV DOMAIN-CONTAINING PROTEIN DR_1986-RELATED"/>
    <property type="match status" value="1"/>
</dbReference>
<dbReference type="InterPro" id="IPR036117">
    <property type="entry name" value="DhaL_dom_sf"/>
</dbReference>
<dbReference type="PANTHER" id="PTHR33434:SF4">
    <property type="entry name" value="PHOSPHATASE PROTEIN"/>
    <property type="match status" value="1"/>
</dbReference>
<dbReference type="EMBL" id="CP001778">
    <property type="protein sequence ID" value="ADD41809.1"/>
    <property type="molecule type" value="Genomic_DNA"/>
</dbReference>
<keyword evidence="3" id="KW-1185">Reference proteome</keyword>
<protein>
    <submittedName>
        <fullName evidence="2">Dak phosphatase</fullName>
    </submittedName>
</protein>
<organism evidence="2 3">
    <name type="scientific">Stackebrandtia nassauensis (strain DSM 44728 / CIP 108903 / NRRL B-16338 / NBRC 102104 / LLR-40K-21)</name>
    <dbReference type="NCBI Taxonomy" id="446470"/>
    <lineage>
        <taxon>Bacteria</taxon>
        <taxon>Bacillati</taxon>
        <taxon>Actinomycetota</taxon>
        <taxon>Actinomycetes</taxon>
        <taxon>Glycomycetales</taxon>
        <taxon>Glycomycetaceae</taxon>
        <taxon>Stackebrandtia</taxon>
    </lineage>
</organism>
<dbReference type="InterPro" id="IPR019986">
    <property type="entry name" value="YloV-like"/>
</dbReference>
<dbReference type="KEGG" id="sna:Snas_2115"/>
<evidence type="ECO:0000313" key="3">
    <source>
        <dbReference type="Proteomes" id="UP000000844"/>
    </source>
</evidence>